<accession>A0A7Z8NQ92</accession>
<protein>
    <recommendedName>
        <fullName evidence="4">Electron transfer flavoprotein subunit beta</fullName>
    </recommendedName>
</protein>
<evidence type="ECO:0000256" key="3">
    <source>
        <dbReference type="ARBA" id="ARBA00011355"/>
    </source>
</evidence>
<proteinExistence type="inferred from homology"/>
<dbReference type="OrthoDB" id="9804960at2"/>
<dbReference type="PANTHER" id="PTHR21294">
    <property type="entry name" value="ELECTRON TRANSFER FLAVOPROTEIN BETA-SUBUNIT"/>
    <property type="match status" value="1"/>
</dbReference>
<evidence type="ECO:0000313" key="10">
    <source>
        <dbReference type="Proteomes" id="UP000308121"/>
    </source>
</evidence>
<comment type="caution">
    <text evidence="9">The sequence shown here is derived from an EMBL/GenBank/DDBJ whole genome shotgun (WGS) entry which is preliminary data.</text>
</comment>
<sequence>MRIVVCVKHVPDIQSERSLGPDGRLVRDGGDGTINELDENAVEAAVVLAEQARDAGEDAEVVVVTVGPDDAEDAVRRGLQLGADAAVHVLDDAVAGSDVFGTATVLAAVLRRLGEQAPVDLVVTGMAGLDGLTSLLPAALAATLDLPQLTLAAEVTLADGAVTVRRDLDHAVEELTAPLPALVSVTDRAYEPRYPNFQGIMAARKKPVETLTLADLGVDPATVGTAGARTEVLEAAPRPPRTDRVLVTDDGQAGARLAAWLLERDLVRTTPATGEVL</sequence>
<keyword evidence="5" id="KW-0813">Transport</keyword>
<evidence type="ECO:0000256" key="6">
    <source>
        <dbReference type="ARBA" id="ARBA00022982"/>
    </source>
</evidence>
<evidence type="ECO:0000256" key="1">
    <source>
        <dbReference type="ARBA" id="ARBA00001974"/>
    </source>
</evidence>
<gene>
    <name evidence="9" type="ORF">FA014_11995</name>
</gene>
<dbReference type="PANTHER" id="PTHR21294:SF8">
    <property type="entry name" value="ELECTRON TRANSFER FLAVOPROTEIN SUBUNIT BETA"/>
    <property type="match status" value="1"/>
</dbReference>
<dbReference type="RefSeq" id="WP_154729912.1">
    <property type="nucleotide sequence ID" value="NZ_SZYE01000093.1"/>
</dbReference>
<evidence type="ECO:0000259" key="8">
    <source>
        <dbReference type="SMART" id="SM00893"/>
    </source>
</evidence>
<dbReference type="AlphaFoldDB" id="A0A7Z8NQ92"/>
<dbReference type="Gene3D" id="3.40.50.620">
    <property type="entry name" value="HUPs"/>
    <property type="match status" value="1"/>
</dbReference>
<dbReference type="GO" id="GO:0009055">
    <property type="term" value="F:electron transfer activity"/>
    <property type="evidence" value="ECO:0007669"/>
    <property type="project" value="InterPro"/>
</dbReference>
<comment type="subunit">
    <text evidence="3">Heterodimer of an alpha and a beta subunit.</text>
</comment>
<organism evidence="9 10">
    <name type="scientific">Cellulomonas hominis</name>
    <dbReference type="NCBI Taxonomy" id="156981"/>
    <lineage>
        <taxon>Bacteria</taxon>
        <taxon>Bacillati</taxon>
        <taxon>Actinomycetota</taxon>
        <taxon>Actinomycetes</taxon>
        <taxon>Micrococcales</taxon>
        <taxon>Cellulomonadaceae</taxon>
        <taxon>Cellulomonas</taxon>
    </lineage>
</organism>
<comment type="similarity">
    <text evidence="2">Belongs to the ETF beta-subunit/FixA family.</text>
</comment>
<dbReference type="EMBL" id="SZYE01000093">
    <property type="protein sequence ID" value="TKR23297.1"/>
    <property type="molecule type" value="Genomic_DNA"/>
</dbReference>
<comment type="cofactor">
    <cofactor evidence="1">
        <name>FAD</name>
        <dbReference type="ChEBI" id="CHEBI:57692"/>
    </cofactor>
</comment>
<evidence type="ECO:0000256" key="4">
    <source>
        <dbReference type="ARBA" id="ARBA00016797"/>
    </source>
</evidence>
<dbReference type="GO" id="GO:0005829">
    <property type="term" value="C:cytosol"/>
    <property type="evidence" value="ECO:0007669"/>
    <property type="project" value="TreeGrafter"/>
</dbReference>
<feature type="domain" description="Electron transfer flavoprotein alpha/beta-subunit N-terminal" evidence="8">
    <location>
        <begin position="22"/>
        <end position="220"/>
    </location>
</feature>
<dbReference type="InterPro" id="IPR014729">
    <property type="entry name" value="Rossmann-like_a/b/a_fold"/>
</dbReference>
<dbReference type="Proteomes" id="UP000308121">
    <property type="component" value="Unassembled WGS sequence"/>
</dbReference>
<dbReference type="InterPro" id="IPR014730">
    <property type="entry name" value="ETF_a/b_N"/>
</dbReference>
<dbReference type="SMART" id="SM00893">
    <property type="entry name" value="ETF"/>
    <property type="match status" value="1"/>
</dbReference>
<dbReference type="CDD" id="cd01714">
    <property type="entry name" value="ETF_beta"/>
    <property type="match status" value="1"/>
</dbReference>
<evidence type="ECO:0000313" key="9">
    <source>
        <dbReference type="EMBL" id="TKR23297.1"/>
    </source>
</evidence>
<dbReference type="PIRSF" id="PIRSF000090">
    <property type="entry name" value="Beta-ETF"/>
    <property type="match status" value="1"/>
</dbReference>
<name>A0A7Z8NQ92_9CELL</name>
<dbReference type="InterPro" id="IPR033948">
    <property type="entry name" value="ETF_beta_N"/>
</dbReference>
<dbReference type="SUPFAM" id="SSF52402">
    <property type="entry name" value="Adenine nucleotide alpha hydrolases-like"/>
    <property type="match status" value="1"/>
</dbReference>
<reference evidence="9 10" key="1">
    <citation type="submission" date="2019-05" db="EMBL/GenBank/DDBJ databases">
        <title>Genome sequence of Cellulomonas hominis strain CS1.</title>
        <authorList>
            <person name="Belmont J."/>
            <person name="Maclea K.S."/>
        </authorList>
    </citation>
    <scope>NUCLEOTIDE SEQUENCE [LARGE SCALE GENOMIC DNA]</scope>
    <source>
        <strain evidence="9 10">CS1</strain>
    </source>
</reference>
<evidence type="ECO:0000256" key="7">
    <source>
        <dbReference type="ARBA" id="ARBA00025649"/>
    </source>
</evidence>
<dbReference type="InterPro" id="IPR012255">
    <property type="entry name" value="ETF_b"/>
</dbReference>
<dbReference type="Pfam" id="PF01012">
    <property type="entry name" value="ETF"/>
    <property type="match status" value="1"/>
</dbReference>
<keyword evidence="6" id="KW-0249">Electron transport</keyword>
<comment type="function">
    <text evidence="7">The electron transfer flavoprotein serves as a specific electron acceptor for other dehydrogenases. It transfers the electrons to the main respiratory chain via ETF-ubiquinone oxidoreductase (ETF dehydrogenase).</text>
</comment>
<evidence type="ECO:0000256" key="5">
    <source>
        <dbReference type="ARBA" id="ARBA00022448"/>
    </source>
</evidence>
<evidence type="ECO:0000256" key="2">
    <source>
        <dbReference type="ARBA" id="ARBA00007557"/>
    </source>
</evidence>